<dbReference type="GO" id="GO:0003700">
    <property type="term" value="F:DNA-binding transcription factor activity"/>
    <property type="evidence" value="ECO:0007669"/>
    <property type="project" value="InterPro"/>
</dbReference>
<dbReference type="PANTHER" id="PTHR30419:SF8">
    <property type="entry name" value="NITROGEN ASSIMILATION TRANSCRIPTIONAL ACTIVATOR-RELATED"/>
    <property type="match status" value="1"/>
</dbReference>
<keyword evidence="4" id="KW-0804">Transcription</keyword>
<name>A0A023D1J9_ACIMT</name>
<organism evidence="6 7">
    <name type="scientific">Acidomonas methanolica NBRC 104435</name>
    <dbReference type="NCBI Taxonomy" id="1231351"/>
    <lineage>
        <taxon>Bacteria</taxon>
        <taxon>Pseudomonadati</taxon>
        <taxon>Pseudomonadota</taxon>
        <taxon>Alphaproteobacteria</taxon>
        <taxon>Acetobacterales</taxon>
        <taxon>Acetobacteraceae</taxon>
        <taxon>Acidomonas</taxon>
    </lineage>
</organism>
<dbReference type="Pfam" id="PF03466">
    <property type="entry name" value="LysR_substrate"/>
    <property type="match status" value="1"/>
</dbReference>
<dbReference type="GO" id="GO:0003677">
    <property type="term" value="F:DNA binding"/>
    <property type="evidence" value="ECO:0007669"/>
    <property type="project" value="UniProtKB-KW"/>
</dbReference>
<keyword evidence="7" id="KW-1185">Reference proteome</keyword>
<dbReference type="Pfam" id="PF00126">
    <property type="entry name" value="HTH_1"/>
    <property type="match status" value="1"/>
</dbReference>
<evidence type="ECO:0000256" key="1">
    <source>
        <dbReference type="ARBA" id="ARBA00009437"/>
    </source>
</evidence>
<evidence type="ECO:0000256" key="3">
    <source>
        <dbReference type="ARBA" id="ARBA00023125"/>
    </source>
</evidence>
<dbReference type="InterPro" id="IPR005119">
    <property type="entry name" value="LysR_subst-bd"/>
</dbReference>
<sequence length="330" mass="36579">MTDDKPRLEESWFIRSRMKLRHIQLLVELDRTGTMQQAADTMGIAQPAASRLLSDLEEALGRQIFDRRGRSLVPNYFGEILTRRAKAIIAELDGARDEFNAVMAGHSGHVALGAIDGPAIDLLADVTTKTQIDHPLIELEIRTGSTARLTEMLCSGQIDFMIARIDENLDFERFAYQDIGAERLALVAGAGHRLASQGALTLQDLQRCSWVLQNRGTKLRQRVEALFVHEGLRPPERIVNTNSLAMTLACLRRSDSLSIISEAVALQQAAFGQLDILPLPFEISISNYGVVIPRHRPTSPAQRLVLETIEHCLAHSSQMAQMTHDEGMAA</sequence>
<reference evidence="7" key="1">
    <citation type="journal article" date="2014" name="FEMS Microbiol. Lett.">
        <title>Draft Genomic DNA Sequence of the Facultatively Methylotrophic Bacterium Acidomonas methanolica type strain MB58.</title>
        <authorList>
            <person name="Higashiura N."/>
            <person name="Hadano H."/>
            <person name="Hirakawa H."/>
            <person name="Matsutani M."/>
            <person name="Takabe S."/>
            <person name="Matsushita K."/>
            <person name="Azuma Y."/>
        </authorList>
    </citation>
    <scope>NUCLEOTIDE SEQUENCE [LARGE SCALE GENOMIC DNA]</scope>
    <source>
        <strain evidence="7">MB58</strain>
    </source>
</reference>
<evidence type="ECO:0000256" key="2">
    <source>
        <dbReference type="ARBA" id="ARBA00023015"/>
    </source>
</evidence>
<dbReference type="PROSITE" id="PS50931">
    <property type="entry name" value="HTH_LYSR"/>
    <property type="match status" value="1"/>
</dbReference>
<dbReference type="InterPro" id="IPR036388">
    <property type="entry name" value="WH-like_DNA-bd_sf"/>
</dbReference>
<dbReference type="EMBL" id="BAND01000011">
    <property type="protein sequence ID" value="GAJ27954.1"/>
    <property type="molecule type" value="Genomic_DNA"/>
</dbReference>
<gene>
    <name evidence="6" type="ORF">Amme_011_054</name>
</gene>
<dbReference type="GO" id="GO:0005829">
    <property type="term" value="C:cytosol"/>
    <property type="evidence" value="ECO:0007669"/>
    <property type="project" value="TreeGrafter"/>
</dbReference>
<dbReference type="Proteomes" id="UP000019760">
    <property type="component" value="Unassembled WGS sequence"/>
</dbReference>
<dbReference type="SUPFAM" id="SSF46785">
    <property type="entry name" value="Winged helix' DNA-binding domain"/>
    <property type="match status" value="1"/>
</dbReference>
<dbReference type="Gene3D" id="3.40.190.290">
    <property type="match status" value="1"/>
</dbReference>
<proteinExistence type="inferred from homology"/>
<dbReference type="PRINTS" id="PR00039">
    <property type="entry name" value="HTHLYSR"/>
</dbReference>
<evidence type="ECO:0000256" key="4">
    <source>
        <dbReference type="ARBA" id="ARBA00023163"/>
    </source>
</evidence>
<protein>
    <submittedName>
        <fullName evidence="6">Transcriptional regulator LysR</fullName>
    </submittedName>
</protein>
<evidence type="ECO:0000313" key="6">
    <source>
        <dbReference type="EMBL" id="GAJ27954.1"/>
    </source>
</evidence>
<evidence type="ECO:0000259" key="5">
    <source>
        <dbReference type="PROSITE" id="PS50931"/>
    </source>
</evidence>
<reference evidence="6 7" key="2">
    <citation type="journal article" date="2014" name="FEMS Microbiol. Lett.">
        <title>Draft genomic DNA sequence of the facultatively methylotrophic bacterium Acidomonas methanolica type strain MB58.</title>
        <authorList>
            <person name="Higashiura N."/>
            <person name="Hadano H."/>
            <person name="Hirakawa H."/>
            <person name="Matsutani M."/>
            <person name="Takabe S."/>
            <person name="Matsushita K."/>
            <person name="Azuma Y."/>
        </authorList>
    </citation>
    <scope>NUCLEOTIDE SEQUENCE [LARGE SCALE GENOMIC DNA]</scope>
    <source>
        <strain evidence="6 7">MB58</strain>
    </source>
</reference>
<comment type="caution">
    <text evidence="6">The sequence shown here is derived from an EMBL/GenBank/DDBJ whole genome shotgun (WGS) entry which is preliminary data.</text>
</comment>
<keyword evidence="2" id="KW-0805">Transcription regulation</keyword>
<evidence type="ECO:0000313" key="7">
    <source>
        <dbReference type="Proteomes" id="UP000019760"/>
    </source>
</evidence>
<dbReference type="InterPro" id="IPR000847">
    <property type="entry name" value="LysR_HTH_N"/>
</dbReference>
<comment type="similarity">
    <text evidence="1">Belongs to the LysR transcriptional regulatory family.</text>
</comment>
<dbReference type="RefSeq" id="WP_042055969.1">
    <property type="nucleotide sequence ID" value="NZ_BAND01000011.1"/>
</dbReference>
<dbReference type="InterPro" id="IPR050950">
    <property type="entry name" value="HTH-type_LysR_regulators"/>
</dbReference>
<feature type="domain" description="HTH lysR-type" evidence="5">
    <location>
        <begin position="18"/>
        <end position="75"/>
    </location>
</feature>
<dbReference type="InterPro" id="IPR036390">
    <property type="entry name" value="WH_DNA-bd_sf"/>
</dbReference>
<dbReference type="SUPFAM" id="SSF53850">
    <property type="entry name" value="Periplasmic binding protein-like II"/>
    <property type="match status" value="1"/>
</dbReference>
<accession>A0A023D1J9</accession>
<dbReference type="Gene3D" id="1.10.10.10">
    <property type="entry name" value="Winged helix-like DNA-binding domain superfamily/Winged helix DNA-binding domain"/>
    <property type="match status" value="1"/>
</dbReference>
<keyword evidence="3" id="KW-0238">DNA-binding</keyword>
<dbReference type="PANTHER" id="PTHR30419">
    <property type="entry name" value="HTH-TYPE TRANSCRIPTIONAL REGULATOR YBHD"/>
    <property type="match status" value="1"/>
</dbReference>
<dbReference type="AlphaFoldDB" id="A0A023D1J9"/>